<protein>
    <submittedName>
        <fullName evidence="1">Uncharacterized protein</fullName>
    </submittedName>
</protein>
<keyword evidence="2" id="KW-1185">Reference proteome</keyword>
<evidence type="ECO:0000313" key="2">
    <source>
        <dbReference type="Proteomes" id="UP001157502"/>
    </source>
</evidence>
<reference evidence="1" key="1">
    <citation type="submission" date="2021-05" db="EMBL/GenBank/DDBJ databases">
        <authorList>
            <person name="Pan Q."/>
            <person name="Jouanno E."/>
            <person name="Zahm M."/>
            <person name="Klopp C."/>
            <person name="Cabau C."/>
            <person name="Louis A."/>
            <person name="Berthelot C."/>
            <person name="Parey E."/>
            <person name="Roest Crollius H."/>
            <person name="Montfort J."/>
            <person name="Robinson-Rechavi M."/>
            <person name="Bouchez O."/>
            <person name="Lampietro C."/>
            <person name="Lopez Roques C."/>
            <person name="Donnadieu C."/>
            <person name="Postlethwait J."/>
            <person name="Bobe J."/>
            <person name="Dillon D."/>
            <person name="Chandos A."/>
            <person name="von Hippel F."/>
            <person name="Guiguen Y."/>
        </authorList>
    </citation>
    <scope>NUCLEOTIDE SEQUENCE</scope>
    <source>
        <strain evidence="1">YG-Jan2019</strain>
    </source>
</reference>
<organism evidence="1 2">
    <name type="scientific">Dallia pectoralis</name>
    <name type="common">Alaska blackfish</name>
    <dbReference type="NCBI Taxonomy" id="75939"/>
    <lineage>
        <taxon>Eukaryota</taxon>
        <taxon>Metazoa</taxon>
        <taxon>Chordata</taxon>
        <taxon>Craniata</taxon>
        <taxon>Vertebrata</taxon>
        <taxon>Euteleostomi</taxon>
        <taxon>Actinopterygii</taxon>
        <taxon>Neopterygii</taxon>
        <taxon>Teleostei</taxon>
        <taxon>Protacanthopterygii</taxon>
        <taxon>Esociformes</taxon>
        <taxon>Umbridae</taxon>
        <taxon>Dallia</taxon>
    </lineage>
</organism>
<name>A0ACC2FGD9_DALPE</name>
<gene>
    <name evidence="1" type="ORF">DPEC_G00299080</name>
</gene>
<sequence length="114" mass="12502">MLQTEGQLSAVRSGDTGRPISGLAWGYEPPAFQKGGRRQSIIAGFTAPALSPLLQTAPAPPHPKVSNYSETHHSPWRNQDDVIITERSRRNVTRALIFDVIKSLSGFKLRQGPL</sequence>
<evidence type="ECO:0000313" key="1">
    <source>
        <dbReference type="EMBL" id="KAJ7990320.1"/>
    </source>
</evidence>
<accession>A0ACC2FGD9</accession>
<proteinExistence type="predicted"/>
<comment type="caution">
    <text evidence="1">The sequence shown here is derived from an EMBL/GenBank/DDBJ whole genome shotgun (WGS) entry which is preliminary data.</text>
</comment>
<dbReference type="EMBL" id="CM055755">
    <property type="protein sequence ID" value="KAJ7990320.1"/>
    <property type="molecule type" value="Genomic_DNA"/>
</dbReference>
<dbReference type="Proteomes" id="UP001157502">
    <property type="component" value="Chromosome 28"/>
</dbReference>